<dbReference type="GO" id="GO:0000977">
    <property type="term" value="F:RNA polymerase II transcription regulatory region sequence-specific DNA binding"/>
    <property type="evidence" value="ECO:0007669"/>
    <property type="project" value="TreeGrafter"/>
</dbReference>
<name>A0AAJ0DD19_9PEZI</name>
<comment type="caution">
    <text evidence="8">The sequence shown here is derived from an EMBL/GenBank/DDBJ whole genome shotgun (WGS) entry which is preliminary data.</text>
</comment>
<dbReference type="PANTHER" id="PTHR13044:SF14">
    <property type="entry name" value="CRYPTOCEPHAL, ISOFORM A"/>
    <property type="match status" value="1"/>
</dbReference>
<organism evidence="8 9">
    <name type="scientific">Extremus antarcticus</name>
    <dbReference type="NCBI Taxonomy" id="702011"/>
    <lineage>
        <taxon>Eukaryota</taxon>
        <taxon>Fungi</taxon>
        <taxon>Dikarya</taxon>
        <taxon>Ascomycota</taxon>
        <taxon>Pezizomycotina</taxon>
        <taxon>Dothideomycetes</taxon>
        <taxon>Dothideomycetidae</taxon>
        <taxon>Mycosphaerellales</taxon>
        <taxon>Extremaceae</taxon>
        <taxon>Extremus</taxon>
    </lineage>
</organism>
<accession>A0AAJ0DD19</accession>
<feature type="compositionally biased region" description="Pro residues" evidence="6">
    <location>
        <begin position="34"/>
        <end position="43"/>
    </location>
</feature>
<dbReference type="PROSITE" id="PS00036">
    <property type="entry name" value="BZIP_BASIC"/>
    <property type="match status" value="1"/>
</dbReference>
<evidence type="ECO:0000256" key="6">
    <source>
        <dbReference type="SAM" id="MobiDB-lite"/>
    </source>
</evidence>
<feature type="domain" description="BZIP" evidence="7">
    <location>
        <begin position="238"/>
        <end position="301"/>
    </location>
</feature>
<keyword evidence="3" id="KW-0238">DNA-binding</keyword>
<dbReference type="PROSITE" id="PS50217">
    <property type="entry name" value="BZIP"/>
    <property type="match status" value="1"/>
</dbReference>
<dbReference type="GO" id="GO:0005634">
    <property type="term" value="C:nucleus"/>
    <property type="evidence" value="ECO:0007669"/>
    <property type="project" value="UniProtKB-SubCell"/>
</dbReference>
<comment type="subcellular location">
    <subcellularLocation>
        <location evidence="1">Nucleus</location>
    </subcellularLocation>
</comment>
<keyword evidence="5" id="KW-0539">Nucleus</keyword>
<dbReference type="PANTHER" id="PTHR13044">
    <property type="entry name" value="ACTIVATING TRANSCRIPTION FACTOR ATF 4/5"/>
    <property type="match status" value="1"/>
</dbReference>
<sequence>MSSEATIRLRADQLLRLVECITSAPSGLCERPHPIPSTSPPDSPWAQVEPDNPLQEWSQQLPQHQFQANEDLFSSGPAEPIGAVADCGDLSYLFTDYDFNTGTDSFGTSDTIFGDTSFLDNTSMPSSVHQPLQQHFGADTASRWPSVNDGIHPSAPTSGSSSTGDQDGLRFRNEYAATTFPDQHLGSLSFPGEPSAPQSTATSTTVSPLQTTIDSYGSSTRSSPKKRPSTSPSSCSPPEDESNKRQRNTEAARRYRQRKMDRVSELEDALAAMTKANDDLKLKLARSEAEADVLRSLMSKRS</sequence>
<dbReference type="InterPro" id="IPR046347">
    <property type="entry name" value="bZIP_sf"/>
</dbReference>
<keyword evidence="2" id="KW-0805">Transcription regulation</keyword>
<evidence type="ECO:0000256" key="1">
    <source>
        <dbReference type="ARBA" id="ARBA00004123"/>
    </source>
</evidence>
<dbReference type="InterPro" id="IPR004827">
    <property type="entry name" value="bZIP"/>
</dbReference>
<dbReference type="GO" id="GO:0001228">
    <property type="term" value="F:DNA-binding transcription activator activity, RNA polymerase II-specific"/>
    <property type="evidence" value="ECO:0007669"/>
    <property type="project" value="TreeGrafter"/>
</dbReference>
<keyword evidence="4" id="KW-0804">Transcription</keyword>
<evidence type="ECO:0000256" key="4">
    <source>
        <dbReference type="ARBA" id="ARBA00023163"/>
    </source>
</evidence>
<feature type="compositionally biased region" description="Basic and acidic residues" evidence="6">
    <location>
        <begin position="241"/>
        <end position="261"/>
    </location>
</feature>
<keyword evidence="9" id="KW-1185">Reference proteome</keyword>
<protein>
    <recommendedName>
        <fullName evidence="7">BZIP domain-containing protein</fullName>
    </recommendedName>
</protein>
<feature type="compositionally biased region" description="Low complexity" evidence="6">
    <location>
        <begin position="153"/>
        <end position="164"/>
    </location>
</feature>
<dbReference type="AlphaFoldDB" id="A0AAJ0DD19"/>
<feature type="compositionally biased region" description="Low complexity" evidence="6">
    <location>
        <begin position="195"/>
        <end position="208"/>
    </location>
</feature>
<feature type="region of interest" description="Disordered" evidence="6">
    <location>
        <begin position="28"/>
        <end position="52"/>
    </location>
</feature>
<feature type="region of interest" description="Disordered" evidence="6">
    <location>
        <begin position="182"/>
        <end position="261"/>
    </location>
</feature>
<gene>
    <name evidence="8" type="ORF">LTR09_010709</name>
</gene>
<dbReference type="SUPFAM" id="SSF57959">
    <property type="entry name" value="Leucine zipper domain"/>
    <property type="match status" value="1"/>
</dbReference>
<reference evidence="8" key="1">
    <citation type="submission" date="2023-04" db="EMBL/GenBank/DDBJ databases">
        <title>Black Yeasts Isolated from many extreme environments.</title>
        <authorList>
            <person name="Coleine C."/>
            <person name="Stajich J.E."/>
            <person name="Selbmann L."/>
        </authorList>
    </citation>
    <scope>NUCLEOTIDE SEQUENCE</scope>
    <source>
        <strain evidence="8">CCFEE 5312</strain>
    </source>
</reference>
<dbReference type="Gene3D" id="1.20.5.170">
    <property type="match status" value="1"/>
</dbReference>
<dbReference type="SMART" id="SM00338">
    <property type="entry name" value="BRLZ"/>
    <property type="match status" value="1"/>
</dbReference>
<dbReference type="Pfam" id="PF00170">
    <property type="entry name" value="bZIP_1"/>
    <property type="match status" value="1"/>
</dbReference>
<evidence type="ECO:0000256" key="3">
    <source>
        <dbReference type="ARBA" id="ARBA00023125"/>
    </source>
</evidence>
<dbReference type="CDD" id="cd12193">
    <property type="entry name" value="bZIP_GCN4"/>
    <property type="match status" value="1"/>
</dbReference>
<feature type="region of interest" description="Disordered" evidence="6">
    <location>
        <begin position="140"/>
        <end position="168"/>
    </location>
</feature>
<evidence type="ECO:0000259" key="7">
    <source>
        <dbReference type="PROSITE" id="PS50217"/>
    </source>
</evidence>
<evidence type="ECO:0000256" key="2">
    <source>
        <dbReference type="ARBA" id="ARBA00023015"/>
    </source>
</evidence>
<evidence type="ECO:0000256" key="5">
    <source>
        <dbReference type="ARBA" id="ARBA00023242"/>
    </source>
</evidence>
<dbReference type="EMBL" id="JAWDJX010000055">
    <property type="protein sequence ID" value="KAK3047884.1"/>
    <property type="molecule type" value="Genomic_DNA"/>
</dbReference>
<proteinExistence type="predicted"/>
<evidence type="ECO:0000313" key="8">
    <source>
        <dbReference type="EMBL" id="KAK3047884.1"/>
    </source>
</evidence>
<evidence type="ECO:0000313" key="9">
    <source>
        <dbReference type="Proteomes" id="UP001271007"/>
    </source>
</evidence>
<dbReference type="Proteomes" id="UP001271007">
    <property type="component" value="Unassembled WGS sequence"/>
</dbReference>